<sequence>MASLQPPPDPIEDTLCPICKDTMKNPVSVNCGHNFCEDCIDQYFVTWAEAGKKLCPVCRTKIKKESIRRNWQLKSIVEKIIFLSQSTGKGDLCATHKEKRLLFCKEDKELMCWVCEKSVKHKNHSVLPLEEAAPLYREEIMKCLKTLREKRKEVLSYKADTEKERQDLLVSKEKMVTTFKELYQYLEEQEKHLLAQMEEVMEEIERRKKNYLEQFAEDLRSLGNTIQEMEEKLHQPAVDLLQVSPGDISERKGPLTSVSPCFSFLNFPTVNVHLDPETAHPQLIVSEDCKRVRWTEKWQDVPDNPERFDFWPCVLGREEFTGGRHFWEVIVGPGEWAVGVARKSLERKGKITWRPKGGTWIMEKWRGAYLSYSNDSCIFLSPNEEPRKIRVALNYEKGQVAFYDADRGTQICEYSGVPFTRETLCPFCYLCGNAHLTFSF</sequence>
<dbReference type="SMART" id="SM00589">
    <property type="entry name" value="PRY"/>
    <property type="match status" value="1"/>
</dbReference>
<feature type="domain" description="RING-type" evidence="9">
    <location>
        <begin position="16"/>
        <end position="59"/>
    </location>
</feature>
<comment type="function">
    <text evidence="6">Neurotoxin that produces dose-dependent hypolocomotion and hyperalgesia in mice. May directly act on the central nervous system, as it is 6500-fold more potent when administered intracerebroventricularly than intraperitoneal.</text>
</comment>
<dbReference type="SMART" id="SM00336">
    <property type="entry name" value="BBOX"/>
    <property type="match status" value="1"/>
</dbReference>
<protein>
    <submittedName>
        <fullName evidence="12">Uncharacterized protein</fullName>
    </submittedName>
</protein>
<keyword evidence="3" id="KW-0479">Metal-binding</keyword>
<dbReference type="InterPro" id="IPR013083">
    <property type="entry name" value="Znf_RING/FYVE/PHD"/>
</dbReference>
<dbReference type="InterPro" id="IPR003879">
    <property type="entry name" value="Butyrophylin_SPRY"/>
</dbReference>
<feature type="domain" description="B30.2/SPRY" evidence="11">
    <location>
        <begin position="252"/>
        <end position="440"/>
    </location>
</feature>
<dbReference type="PANTHER" id="PTHR24103">
    <property type="entry name" value="E3 UBIQUITIN-PROTEIN LIGASE TRIM"/>
    <property type="match status" value="1"/>
</dbReference>
<dbReference type="Proteomes" id="UP000694421">
    <property type="component" value="Unplaced"/>
</dbReference>
<evidence type="ECO:0000256" key="4">
    <source>
        <dbReference type="ARBA" id="ARBA00022771"/>
    </source>
</evidence>
<dbReference type="Pfam" id="PF00622">
    <property type="entry name" value="SPRY"/>
    <property type="match status" value="1"/>
</dbReference>
<organism evidence="12 13">
    <name type="scientific">Salvator merianae</name>
    <name type="common">Argentine black and white tegu</name>
    <name type="synonym">Tupinambis merianae</name>
    <dbReference type="NCBI Taxonomy" id="96440"/>
    <lineage>
        <taxon>Eukaryota</taxon>
        <taxon>Metazoa</taxon>
        <taxon>Chordata</taxon>
        <taxon>Craniata</taxon>
        <taxon>Vertebrata</taxon>
        <taxon>Euteleostomi</taxon>
        <taxon>Lepidosauria</taxon>
        <taxon>Squamata</taxon>
        <taxon>Bifurcata</taxon>
        <taxon>Unidentata</taxon>
        <taxon>Episquamata</taxon>
        <taxon>Laterata</taxon>
        <taxon>Teiioidea</taxon>
        <taxon>Teiidae</taxon>
        <taxon>Salvator</taxon>
    </lineage>
</organism>
<evidence type="ECO:0000256" key="7">
    <source>
        <dbReference type="PROSITE-ProRule" id="PRU00024"/>
    </source>
</evidence>
<dbReference type="Ensembl" id="ENSSMRT00000025098.1">
    <property type="protein sequence ID" value="ENSSMRP00000021417.1"/>
    <property type="gene ID" value="ENSSMRG00000016660.1"/>
</dbReference>
<dbReference type="Pfam" id="PF13445">
    <property type="entry name" value="zf-RING_UBOX"/>
    <property type="match status" value="1"/>
</dbReference>
<feature type="domain" description="B box-type" evidence="10">
    <location>
        <begin position="88"/>
        <end position="129"/>
    </location>
</feature>
<dbReference type="SMART" id="SM00449">
    <property type="entry name" value="SPRY"/>
    <property type="match status" value="1"/>
</dbReference>
<dbReference type="InterPro" id="IPR001870">
    <property type="entry name" value="B30.2/SPRY"/>
</dbReference>
<evidence type="ECO:0000259" key="10">
    <source>
        <dbReference type="PROSITE" id="PS50119"/>
    </source>
</evidence>
<dbReference type="Pfam" id="PF00643">
    <property type="entry name" value="zf-B_box"/>
    <property type="match status" value="1"/>
</dbReference>
<dbReference type="InterPro" id="IPR050143">
    <property type="entry name" value="TRIM/RBCC"/>
</dbReference>
<dbReference type="AlphaFoldDB" id="A0A8D0DT74"/>
<evidence type="ECO:0000313" key="13">
    <source>
        <dbReference type="Proteomes" id="UP000694421"/>
    </source>
</evidence>
<accession>A0A8D0DT74</accession>
<dbReference type="SMART" id="SM00184">
    <property type="entry name" value="RING"/>
    <property type="match status" value="1"/>
</dbReference>
<evidence type="ECO:0000256" key="8">
    <source>
        <dbReference type="SAM" id="Coils"/>
    </source>
</evidence>
<dbReference type="PROSITE" id="PS50089">
    <property type="entry name" value="ZF_RING_2"/>
    <property type="match status" value="1"/>
</dbReference>
<evidence type="ECO:0000259" key="11">
    <source>
        <dbReference type="PROSITE" id="PS50188"/>
    </source>
</evidence>
<proteinExistence type="inferred from homology"/>
<dbReference type="InterPro" id="IPR027370">
    <property type="entry name" value="Znf-RING_euk"/>
</dbReference>
<name>A0A8D0DT74_SALMN</name>
<dbReference type="GO" id="GO:0008270">
    <property type="term" value="F:zinc ion binding"/>
    <property type="evidence" value="ECO:0007669"/>
    <property type="project" value="UniProtKB-KW"/>
</dbReference>
<dbReference type="InterPro" id="IPR001841">
    <property type="entry name" value="Znf_RING"/>
</dbReference>
<dbReference type="SUPFAM" id="SSF57850">
    <property type="entry name" value="RING/U-box"/>
    <property type="match status" value="1"/>
</dbReference>
<dbReference type="InterPro" id="IPR013320">
    <property type="entry name" value="ConA-like_dom_sf"/>
</dbReference>
<dbReference type="PROSITE" id="PS00518">
    <property type="entry name" value="ZF_RING_1"/>
    <property type="match status" value="1"/>
</dbReference>
<dbReference type="GeneTree" id="ENSGT01030000234669"/>
<evidence type="ECO:0000256" key="5">
    <source>
        <dbReference type="ARBA" id="ARBA00022833"/>
    </source>
</evidence>
<dbReference type="FunFam" id="2.60.120.920:FF:000004">
    <property type="entry name" value="Butyrophilin subfamily 1 member A1"/>
    <property type="match status" value="1"/>
</dbReference>
<comment type="similarity">
    <text evidence="1">Belongs to the ohanin/vespryn family.</text>
</comment>
<dbReference type="SUPFAM" id="SSF49899">
    <property type="entry name" value="Concanavalin A-like lectins/glucanases"/>
    <property type="match status" value="1"/>
</dbReference>
<reference evidence="12" key="2">
    <citation type="submission" date="2025-09" db="UniProtKB">
        <authorList>
            <consortium name="Ensembl"/>
        </authorList>
    </citation>
    <scope>IDENTIFICATION</scope>
</reference>
<dbReference type="InterPro" id="IPR003877">
    <property type="entry name" value="SPRY_dom"/>
</dbReference>
<evidence type="ECO:0000259" key="9">
    <source>
        <dbReference type="PROSITE" id="PS50089"/>
    </source>
</evidence>
<dbReference type="InterPro" id="IPR017907">
    <property type="entry name" value="Znf_RING_CS"/>
</dbReference>
<evidence type="ECO:0000256" key="1">
    <source>
        <dbReference type="ARBA" id="ARBA00009651"/>
    </source>
</evidence>
<keyword evidence="4 7" id="KW-0863">Zinc-finger</keyword>
<keyword evidence="2" id="KW-0800">Toxin</keyword>
<keyword evidence="2" id="KW-0528">Neurotoxin</keyword>
<evidence type="ECO:0000256" key="3">
    <source>
        <dbReference type="ARBA" id="ARBA00022723"/>
    </source>
</evidence>
<dbReference type="PRINTS" id="PR01407">
    <property type="entry name" value="BUTYPHLNCDUF"/>
</dbReference>
<keyword evidence="8" id="KW-0175">Coiled coil</keyword>
<dbReference type="PROSITE" id="PS50188">
    <property type="entry name" value="B302_SPRY"/>
    <property type="match status" value="1"/>
</dbReference>
<dbReference type="InterPro" id="IPR006574">
    <property type="entry name" value="PRY"/>
</dbReference>
<dbReference type="SUPFAM" id="SSF57845">
    <property type="entry name" value="B-box zinc-binding domain"/>
    <property type="match status" value="1"/>
</dbReference>
<evidence type="ECO:0000256" key="2">
    <source>
        <dbReference type="ARBA" id="ARBA00022699"/>
    </source>
</evidence>
<keyword evidence="5" id="KW-0862">Zinc</keyword>
<keyword evidence="13" id="KW-1185">Reference proteome</keyword>
<dbReference type="Gene3D" id="3.30.160.60">
    <property type="entry name" value="Classic Zinc Finger"/>
    <property type="match status" value="1"/>
</dbReference>
<feature type="coiled-coil region" evidence="8">
    <location>
        <begin position="183"/>
        <end position="232"/>
    </location>
</feature>
<reference evidence="12" key="1">
    <citation type="submission" date="2025-08" db="UniProtKB">
        <authorList>
            <consortium name="Ensembl"/>
        </authorList>
    </citation>
    <scope>IDENTIFICATION</scope>
</reference>
<dbReference type="Gene3D" id="3.30.40.10">
    <property type="entry name" value="Zinc/RING finger domain, C3HC4 (zinc finger)"/>
    <property type="match status" value="1"/>
</dbReference>
<dbReference type="InterPro" id="IPR043136">
    <property type="entry name" value="B30.2/SPRY_sf"/>
</dbReference>
<dbReference type="Gene3D" id="2.60.120.920">
    <property type="match status" value="1"/>
</dbReference>
<dbReference type="CDD" id="cd12888">
    <property type="entry name" value="SPRY_PRY_TRIM7_like"/>
    <property type="match status" value="1"/>
</dbReference>
<evidence type="ECO:0000256" key="6">
    <source>
        <dbReference type="ARBA" id="ARBA00034460"/>
    </source>
</evidence>
<evidence type="ECO:0000313" key="12">
    <source>
        <dbReference type="Ensembl" id="ENSSMRP00000021417.1"/>
    </source>
</evidence>
<dbReference type="PROSITE" id="PS50119">
    <property type="entry name" value="ZF_BBOX"/>
    <property type="match status" value="1"/>
</dbReference>
<dbReference type="InterPro" id="IPR000315">
    <property type="entry name" value="Znf_B-box"/>
</dbReference>
<dbReference type="OMA" id="VWETESH"/>
<dbReference type="Pfam" id="PF13765">
    <property type="entry name" value="PRY"/>
    <property type="match status" value="1"/>
</dbReference>